<comment type="caution">
    <text evidence="3">The sequence shown here is derived from an EMBL/GenBank/DDBJ whole genome shotgun (WGS) entry which is preliminary data.</text>
</comment>
<accession>A0A4R3LVP6</accession>
<feature type="modified residue" description="4-aspartylphosphate" evidence="1">
    <location>
        <position position="57"/>
    </location>
</feature>
<dbReference type="AlphaFoldDB" id="A0A4R3LVP6"/>
<name>A0A4R3LVP6_9HYPH</name>
<dbReference type="Proteomes" id="UP000295678">
    <property type="component" value="Unassembled WGS sequence"/>
</dbReference>
<proteinExistence type="predicted"/>
<evidence type="ECO:0000313" key="3">
    <source>
        <dbReference type="EMBL" id="TCT04136.1"/>
    </source>
</evidence>
<dbReference type="InterPro" id="IPR001789">
    <property type="entry name" value="Sig_transdc_resp-reg_receiver"/>
</dbReference>
<evidence type="ECO:0000313" key="4">
    <source>
        <dbReference type="Proteomes" id="UP000295678"/>
    </source>
</evidence>
<reference evidence="3 4" key="1">
    <citation type="submission" date="2019-03" db="EMBL/GenBank/DDBJ databases">
        <title>Genomic Encyclopedia of Type Strains, Phase IV (KMG-IV): sequencing the most valuable type-strain genomes for metagenomic binning, comparative biology and taxonomic classification.</title>
        <authorList>
            <person name="Goeker M."/>
        </authorList>
    </citation>
    <scope>NUCLEOTIDE SEQUENCE [LARGE SCALE GENOMIC DNA]</scope>
    <source>
        <strain evidence="3 4">DSM 19345</strain>
    </source>
</reference>
<dbReference type="PROSITE" id="PS50110">
    <property type="entry name" value="RESPONSE_REGULATORY"/>
    <property type="match status" value="1"/>
</dbReference>
<sequence length="141" mass="15451">MDLAKHEYFILHPDPTVGKVLRIILREAGAQAIRIFEDFVGALAAVRNGKGDVLLVDERLCGPVDWPVARGLRQVVRERSAPVAIMMTSAPTRQILEMALSEGYASVIAVPFSVRTFTAHVERAFSGPPRPGDLADKFLVD</sequence>
<dbReference type="RefSeq" id="WP_165926953.1">
    <property type="nucleotide sequence ID" value="NZ_SMAK01000016.1"/>
</dbReference>
<protein>
    <submittedName>
        <fullName evidence="3">Response regulator receiver domain-containing protein</fullName>
    </submittedName>
</protein>
<keyword evidence="4" id="KW-1185">Reference proteome</keyword>
<dbReference type="InterPro" id="IPR011006">
    <property type="entry name" value="CheY-like_superfamily"/>
</dbReference>
<keyword evidence="1" id="KW-0597">Phosphoprotein</keyword>
<dbReference type="EMBL" id="SMAK01000016">
    <property type="protein sequence ID" value="TCT04136.1"/>
    <property type="molecule type" value="Genomic_DNA"/>
</dbReference>
<gene>
    <name evidence="3" type="ORF">EDC22_11612</name>
</gene>
<organism evidence="3 4">
    <name type="scientific">Tepidamorphus gemmatus</name>
    <dbReference type="NCBI Taxonomy" id="747076"/>
    <lineage>
        <taxon>Bacteria</taxon>
        <taxon>Pseudomonadati</taxon>
        <taxon>Pseudomonadota</taxon>
        <taxon>Alphaproteobacteria</taxon>
        <taxon>Hyphomicrobiales</taxon>
        <taxon>Tepidamorphaceae</taxon>
        <taxon>Tepidamorphus</taxon>
    </lineage>
</organism>
<evidence type="ECO:0000259" key="2">
    <source>
        <dbReference type="PROSITE" id="PS50110"/>
    </source>
</evidence>
<dbReference type="SUPFAM" id="SSF52172">
    <property type="entry name" value="CheY-like"/>
    <property type="match status" value="1"/>
</dbReference>
<feature type="domain" description="Response regulatory" evidence="2">
    <location>
        <begin position="7"/>
        <end position="125"/>
    </location>
</feature>
<dbReference type="Gene3D" id="3.40.50.2300">
    <property type="match status" value="1"/>
</dbReference>
<dbReference type="GO" id="GO:0000160">
    <property type="term" value="P:phosphorelay signal transduction system"/>
    <property type="evidence" value="ECO:0007669"/>
    <property type="project" value="InterPro"/>
</dbReference>
<evidence type="ECO:0000256" key="1">
    <source>
        <dbReference type="PROSITE-ProRule" id="PRU00169"/>
    </source>
</evidence>